<evidence type="ECO:0000256" key="1">
    <source>
        <dbReference type="SAM" id="MobiDB-lite"/>
    </source>
</evidence>
<reference evidence="2 3" key="2">
    <citation type="journal article" date="2007" name="BMC Biol.">
        <title>A 100%-complete sequence reveals unusually simple genomic features in the hot-spring red alga Cyanidioschyzon merolae.</title>
        <authorList>
            <person name="Nozaki H."/>
            <person name="Takano H."/>
            <person name="Misumi O."/>
            <person name="Terasawa K."/>
            <person name="Matsuzaki M."/>
            <person name="Maruyama S."/>
            <person name="Nishida K."/>
            <person name="Yagisawa F."/>
            <person name="Yoshida Y."/>
            <person name="Fujiwara T."/>
            <person name="Takio S."/>
            <person name="Tamura K."/>
            <person name="Chung S.J."/>
            <person name="Nakamura S."/>
            <person name="Kuroiwa H."/>
            <person name="Tanaka K."/>
            <person name="Sato N."/>
            <person name="Kuroiwa T."/>
        </authorList>
    </citation>
    <scope>NUCLEOTIDE SEQUENCE [LARGE SCALE GENOMIC DNA]</scope>
    <source>
        <strain evidence="2 3">10D</strain>
    </source>
</reference>
<evidence type="ECO:0000313" key="3">
    <source>
        <dbReference type="Proteomes" id="UP000007014"/>
    </source>
</evidence>
<dbReference type="Proteomes" id="UP000007014">
    <property type="component" value="Chromosome 17"/>
</dbReference>
<proteinExistence type="predicted"/>
<dbReference type="GeneID" id="16996258"/>
<dbReference type="RefSeq" id="XP_005538217.1">
    <property type="nucleotide sequence ID" value="XM_005538160.1"/>
</dbReference>
<dbReference type="Gramene" id="CMQ313CT">
    <property type="protein sequence ID" value="CMQ313CT"/>
    <property type="gene ID" value="CMQ313C"/>
</dbReference>
<protein>
    <submittedName>
        <fullName evidence="2">Uncharacterized protein</fullName>
    </submittedName>
</protein>
<evidence type="ECO:0000313" key="2">
    <source>
        <dbReference type="EMBL" id="BAM82181.1"/>
    </source>
</evidence>
<feature type="region of interest" description="Disordered" evidence="1">
    <location>
        <begin position="1"/>
        <end position="25"/>
    </location>
</feature>
<name>M1UVU7_CYAM1</name>
<accession>M1UVU7</accession>
<dbReference type="AlphaFoldDB" id="M1UVU7"/>
<gene>
    <name evidence="2" type="ORF">CYME_CMQ313C</name>
</gene>
<organism evidence="2 3">
    <name type="scientific">Cyanidioschyzon merolae (strain NIES-3377 / 10D)</name>
    <name type="common">Unicellular red alga</name>
    <dbReference type="NCBI Taxonomy" id="280699"/>
    <lineage>
        <taxon>Eukaryota</taxon>
        <taxon>Rhodophyta</taxon>
        <taxon>Bangiophyceae</taxon>
        <taxon>Cyanidiales</taxon>
        <taxon>Cyanidiaceae</taxon>
        <taxon>Cyanidioschyzon</taxon>
    </lineage>
</organism>
<sequence length="381" mass="40753">MRRQRETPQESGAEDEPAARSTEVTASGEAVIAARLLQRRRALLQRRMRRLSARIVALLAGYFDADSLDRLSETQLRGARLWYDLGRRLAGLLGQAFPSWLGASSTAAGASVLVAPGFQLHTLYEGAQAPGALVQQSVFTTRAATGASASEAGSRSGPEAAAPEAATLLGTDPSETHTAWTAATADSQRASRAGTDAVVVARATQTDTPVAAPDRTGLVDPVPDTDARKWEYPAVERGRRPEWLVELHRTQARTVATQTEDVGVFASIWTNVAMDRNWESAQLQLPSAYDPQWAVRPASQRVDALATTPLWAYASYRVEQDPGSSAPLIPRTGAPAALQTVLVSLDQTRQAGNRTQQEQASPLNNLMANAAPVLVTQTLAA</sequence>
<dbReference type="OrthoDB" id="10651037at2759"/>
<dbReference type="HOGENOM" id="CLU_726397_0_0_1"/>
<dbReference type="EMBL" id="AP006499">
    <property type="protein sequence ID" value="BAM82181.1"/>
    <property type="molecule type" value="Genomic_DNA"/>
</dbReference>
<reference evidence="2 3" key="1">
    <citation type="journal article" date="2004" name="Nature">
        <title>Genome sequence of the ultrasmall unicellular red alga Cyanidioschyzon merolae 10D.</title>
        <authorList>
            <person name="Matsuzaki M."/>
            <person name="Misumi O."/>
            <person name="Shin-i T."/>
            <person name="Maruyama S."/>
            <person name="Takahara M."/>
            <person name="Miyagishima S."/>
            <person name="Mori T."/>
            <person name="Nishida K."/>
            <person name="Yagisawa F."/>
            <person name="Nishida K."/>
            <person name="Yoshida Y."/>
            <person name="Nishimura Y."/>
            <person name="Nakao S."/>
            <person name="Kobayashi T."/>
            <person name="Momoyama Y."/>
            <person name="Higashiyama T."/>
            <person name="Minoda A."/>
            <person name="Sano M."/>
            <person name="Nomoto H."/>
            <person name="Oishi K."/>
            <person name="Hayashi H."/>
            <person name="Ohta F."/>
            <person name="Nishizaka S."/>
            <person name="Haga S."/>
            <person name="Miura S."/>
            <person name="Morishita T."/>
            <person name="Kabeya Y."/>
            <person name="Terasawa K."/>
            <person name="Suzuki Y."/>
            <person name="Ishii Y."/>
            <person name="Asakawa S."/>
            <person name="Takano H."/>
            <person name="Ohta N."/>
            <person name="Kuroiwa H."/>
            <person name="Tanaka K."/>
            <person name="Shimizu N."/>
            <person name="Sugano S."/>
            <person name="Sato N."/>
            <person name="Nozaki H."/>
            <person name="Ogasawara N."/>
            <person name="Kohara Y."/>
            <person name="Kuroiwa T."/>
        </authorList>
    </citation>
    <scope>NUCLEOTIDE SEQUENCE [LARGE SCALE GENOMIC DNA]</scope>
    <source>
        <strain evidence="2 3">10D</strain>
    </source>
</reference>
<dbReference type="KEGG" id="cme:CYME_CMQ313C"/>
<keyword evidence="3" id="KW-1185">Reference proteome</keyword>